<dbReference type="AlphaFoldDB" id="A0A853FJ98"/>
<evidence type="ECO:0000313" key="15">
    <source>
        <dbReference type="Proteomes" id="UP000580517"/>
    </source>
</evidence>
<dbReference type="EC" id="2.4.99.17" evidence="10 13"/>
<dbReference type="RefSeq" id="WP_129971027.1">
    <property type="nucleotide sequence ID" value="NZ_JACCEW010000006.1"/>
</dbReference>
<dbReference type="PANTHER" id="PTHR30307">
    <property type="entry name" value="S-ADENOSYLMETHIONINE:TRNA RIBOSYLTRANSFERASE-ISOMERASE"/>
    <property type="match status" value="1"/>
</dbReference>
<evidence type="ECO:0000256" key="8">
    <source>
        <dbReference type="ARBA" id="ARBA00052751"/>
    </source>
</evidence>
<keyword evidence="4 13" id="KW-0963">Cytoplasm</keyword>
<dbReference type="InterPro" id="IPR036100">
    <property type="entry name" value="QueA_sf"/>
</dbReference>
<evidence type="ECO:0000256" key="4">
    <source>
        <dbReference type="ARBA" id="ARBA00022490"/>
    </source>
</evidence>
<comment type="catalytic activity">
    <reaction evidence="8 13">
        <text>7-aminomethyl-7-carbaguanosine(34) in tRNA + S-adenosyl-L-methionine = epoxyqueuosine(34) in tRNA + adenine + L-methionine + 2 H(+)</text>
        <dbReference type="Rhea" id="RHEA:32155"/>
        <dbReference type="Rhea" id="RHEA-COMP:10342"/>
        <dbReference type="Rhea" id="RHEA-COMP:18582"/>
        <dbReference type="ChEBI" id="CHEBI:15378"/>
        <dbReference type="ChEBI" id="CHEBI:16708"/>
        <dbReference type="ChEBI" id="CHEBI:57844"/>
        <dbReference type="ChEBI" id="CHEBI:59789"/>
        <dbReference type="ChEBI" id="CHEBI:82833"/>
        <dbReference type="ChEBI" id="CHEBI:194443"/>
        <dbReference type="EC" id="2.4.99.17"/>
    </reaction>
</comment>
<dbReference type="EMBL" id="JACCEW010000006">
    <property type="protein sequence ID" value="NYT38481.1"/>
    <property type="molecule type" value="Genomic_DNA"/>
</dbReference>
<keyword evidence="6 13" id="KW-0949">S-adenosyl-L-methionine</keyword>
<keyword evidence="14" id="KW-0328">Glycosyltransferase</keyword>
<protein>
    <recommendedName>
        <fullName evidence="11 13">S-adenosylmethionine:tRNA ribosyltransferase-isomerase</fullName>
        <ecNumber evidence="10 13">2.4.99.17</ecNumber>
    </recommendedName>
    <alternativeName>
        <fullName evidence="12 13">Queuosine biosynthesis protein QueA</fullName>
    </alternativeName>
</protein>
<dbReference type="Gene3D" id="3.40.1780.10">
    <property type="entry name" value="QueA-like"/>
    <property type="match status" value="1"/>
</dbReference>
<dbReference type="Gene3D" id="2.40.10.240">
    <property type="entry name" value="QueA-like"/>
    <property type="match status" value="1"/>
</dbReference>
<evidence type="ECO:0000256" key="12">
    <source>
        <dbReference type="ARBA" id="ARBA00076160"/>
    </source>
</evidence>
<comment type="function">
    <text evidence="13">Transfers and isomerizes the ribose moiety from AdoMet to the 7-aminomethyl group of 7-deazaguanine (preQ1-tRNA) to give epoxyqueuosine (oQ-tRNA).</text>
</comment>
<evidence type="ECO:0000256" key="13">
    <source>
        <dbReference type="HAMAP-Rule" id="MF_00113"/>
    </source>
</evidence>
<dbReference type="UniPathway" id="UPA00392"/>
<evidence type="ECO:0000256" key="5">
    <source>
        <dbReference type="ARBA" id="ARBA00022679"/>
    </source>
</evidence>
<dbReference type="Proteomes" id="UP000580517">
    <property type="component" value="Unassembled WGS sequence"/>
</dbReference>
<dbReference type="Pfam" id="PF02547">
    <property type="entry name" value="Queuosine_synth"/>
    <property type="match status" value="1"/>
</dbReference>
<evidence type="ECO:0000256" key="1">
    <source>
        <dbReference type="ARBA" id="ARBA00004496"/>
    </source>
</evidence>
<dbReference type="InterPro" id="IPR042118">
    <property type="entry name" value="QueA_dom1"/>
</dbReference>
<dbReference type="GO" id="GO:0051075">
    <property type="term" value="F:S-adenosylmethionine:tRNA ribosyltransferase-isomerase activity"/>
    <property type="evidence" value="ECO:0007669"/>
    <property type="project" value="UniProtKB-EC"/>
</dbReference>
<dbReference type="SUPFAM" id="SSF111337">
    <property type="entry name" value="QueA-like"/>
    <property type="match status" value="1"/>
</dbReference>
<dbReference type="NCBIfam" id="TIGR00113">
    <property type="entry name" value="queA"/>
    <property type="match status" value="1"/>
</dbReference>
<comment type="pathway">
    <text evidence="2 13">tRNA modification; tRNA-queuosine biosynthesis.</text>
</comment>
<evidence type="ECO:0000256" key="9">
    <source>
        <dbReference type="ARBA" id="ARBA00061210"/>
    </source>
</evidence>
<evidence type="ECO:0000256" key="10">
    <source>
        <dbReference type="ARBA" id="ARBA00066503"/>
    </source>
</evidence>
<dbReference type="OrthoDB" id="9805933at2"/>
<evidence type="ECO:0000256" key="6">
    <source>
        <dbReference type="ARBA" id="ARBA00022691"/>
    </source>
</evidence>
<keyword evidence="7 13" id="KW-0671">Queuosine biosynthesis</keyword>
<evidence type="ECO:0000256" key="7">
    <source>
        <dbReference type="ARBA" id="ARBA00022785"/>
    </source>
</evidence>
<dbReference type="InterPro" id="IPR042119">
    <property type="entry name" value="QueA_dom2"/>
</dbReference>
<sequence length="351" mass="38327">MNPDLELSQFDYELPPELIAQSPAAHRADSRLLHLDAGGCLHDRVFTDLPQLLQPGDLLVFNDTRVIKARLNGCKESGGKVEVLIERIIAPDRALAHVKASKSPRAGSRLLLANAFAVEVAGRQGELFDLVFPERVLDLLDRHGTTPLPPYIEHAAESEDEARYQTVYAREPGAVAAPTAGLHFDERMLERLKAQGVGQAFVTLHVGAGTFQPVRVRKVADHIMHAERYAVPPDTLSKVRETMAAGGRVVAVGTTSVRALESAAAQLASRGDAAPFETLEGDTRLFITPGYQFAWVDALITNFHLPQSTLLMLVSALAGMAPIRRAYTHAVHSRYRFFSYGDAMFIESSAS</sequence>
<gene>
    <name evidence="13 14" type="primary">queA</name>
    <name evidence="14" type="ORF">H0A68_16480</name>
</gene>
<evidence type="ECO:0000256" key="2">
    <source>
        <dbReference type="ARBA" id="ARBA00004691"/>
    </source>
</evidence>
<keyword evidence="5 13" id="KW-0808">Transferase</keyword>
<keyword evidence="15" id="KW-1185">Reference proteome</keyword>
<name>A0A853FJ98_9BURK</name>
<dbReference type="FunFam" id="3.40.1780.10:FF:000001">
    <property type="entry name" value="S-adenosylmethionine:tRNA ribosyltransferase-isomerase"/>
    <property type="match status" value="1"/>
</dbReference>
<dbReference type="NCBIfam" id="NF001140">
    <property type="entry name" value="PRK00147.1"/>
    <property type="match status" value="1"/>
</dbReference>
<comment type="similarity">
    <text evidence="9 13">Belongs to the QueA family.</text>
</comment>
<dbReference type="PANTHER" id="PTHR30307:SF0">
    <property type="entry name" value="S-ADENOSYLMETHIONINE:TRNA RIBOSYLTRANSFERASE-ISOMERASE"/>
    <property type="match status" value="1"/>
</dbReference>
<dbReference type="InterPro" id="IPR003699">
    <property type="entry name" value="QueA"/>
</dbReference>
<evidence type="ECO:0000256" key="11">
    <source>
        <dbReference type="ARBA" id="ARBA00069325"/>
    </source>
</evidence>
<evidence type="ECO:0000313" key="14">
    <source>
        <dbReference type="EMBL" id="NYT38481.1"/>
    </source>
</evidence>
<reference evidence="14 15" key="1">
    <citation type="submission" date="2020-07" db="EMBL/GenBank/DDBJ databases">
        <title>Taxonomic revisions and descriptions of new bacterial species based on genomic comparisons in the high-G+C-content subgroup of the family Alcaligenaceae.</title>
        <authorList>
            <person name="Szabo A."/>
            <person name="Felfoldi T."/>
        </authorList>
    </citation>
    <scope>NUCLEOTIDE SEQUENCE [LARGE SCALE GENOMIC DNA]</scope>
    <source>
        <strain evidence="14 15">DSM 25264</strain>
    </source>
</reference>
<keyword evidence="14" id="KW-0413">Isomerase</keyword>
<proteinExistence type="inferred from homology"/>
<dbReference type="GO" id="GO:0008616">
    <property type="term" value="P:tRNA queuosine(34) biosynthetic process"/>
    <property type="evidence" value="ECO:0007669"/>
    <property type="project" value="UniProtKB-UniRule"/>
</dbReference>
<accession>A0A853FJ98</accession>
<dbReference type="HAMAP" id="MF_00113">
    <property type="entry name" value="QueA"/>
    <property type="match status" value="1"/>
</dbReference>
<evidence type="ECO:0000256" key="3">
    <source>
        <dbReference type="ARBA" id="ARBA00011245"/>
    </source>
</evidence>
<organism evidence="14 15">
    <name type="scientific">Allopusillimonas soli</name>
    <dbReference type="NCBI Taxonomy" id="659016"/>
    <lineage>
        <taxon>Bacteria</taxon>
        <taxon>Pseudomonadati</taxon>
        <taxon>Pseudomonadota</taxon>
        <taxon>Betaproteobacteria</taxon>
        <taxon>Burkholderiales</taxon>
        <taxon>Alcaligenaceae</taxon>
        <taxon>Allopusillimonas</taxon>
    </lineage>
</organism>
<comment type="subunit">
    <text evidence="3 13">Monomer.</text>
</comment>
<comment type="caution">
    <text evidence="14">The sequence shown here is derived from an EMBL/GenBank/DDBJ whole genome shotgun (WGS) entry which is preliminary data.</text>
</comment>
<comment type="subcellular location">
    <subcellularLocation>
        <location evidence="1 13">Cytoplasm</location>
    </subcellularLocation>
</comment>
<dbReference type="GO" id="GO:0005737">
    <property type="term" value="C:cytoplasm"/>
    <property type="evidence" value="ECO:0007669"/>
    <property type="project" value="UniProtKB-SubCell"/>
</dbReference>